<sequence length="276" mass="28187">MSLLAGHDLVASYFTLTGAHLSRPPRHDLAARATAAAAAGFTGLALAPAELPADGDPSAVVAAVASAGLAVPELEPLRGWDSGDHGQEAAVFALADAFGSRQVTTIRLVGDEVPDDLLAERFAGLAARAAEHGLTVGLEPRAHSPMATPDEAAALIVASGAANAGIVLDAYHVHRAGVGLDDLARVTDRIASIQLNDMLAVPREDPAQDALEYRLVPGAGVIDLTGWLAGLDGLGVRAPLAVEALSRELNDLPVHEAAHRAAEGARSALAAARRPV</sequence>
<comment type="caution">
    <text evidence="2">The sequence shown here is derived from an EMBL/GenBank/DDBJ whole genome shotgun (WGS) entry which is preliminary data.</text>
</comment>
<organism evidence="2 3">
    <name type="scientific">Actinomycetospora termitidis</name>
    <dbReference type="NCBI Taxonomy" id="3053470"/>
    <lineage>
        <taxon>Bacteria</taxon>
        <taxon>Bacillati</taxon>
        <taxon>Actinomycetota</taxon>
        <taxon>Actinomycetes</taxon>
        <taxon>Pseudonocardiales</taxon>
        <taxon>Pseudonocardiaceae</taxon>
        <taxon>Actinomycetospora</taxon>
    </lineage>
</organism>
<evidence type="ECO:0000313" key="2">
    <source>
        <dbReference type="EMBL" id="MDL5159656.1"/>
    </source>
</evidence>
<keyword evidence="2" id="KW-0413">Isomerase</keyword>
<proteinExistence type="predicted"/>
<dbReference type="PANTHER" id="PTHR12110">
    <property type="entry name" value="HYDROXYPYRUVATE ISOMERASE"/>
    <property type="match status" value="1"/>
</dbReference>
<dbReference type="Gene3D" id="3.20.20.150">
    <property type="entry name" value="Divalent-metal-dependent TIM barrel enzymes"/>
    <property type="match status" value="1"/>
</dbReference>
<evidence type="ECO:0000259" key="1">
    <source>
        <dbReference type="Pfam" id="PF01261"/>
    </source>
</evidence>
<dbReference type="Proteomes" id="UP001231924">
    <property type="component" value="Unassembled WGS sequence"/>
</dbReference>
<reference evidence="2 3" key="1">
    <citation type="submission" date="2023-06" db="EMBL/GenBank/DDBJ databases">
        <title>Actinomycetospora Odt1-22.</title>
        <authorList>
            <person name="Supong K."/>
        </authorList>
    </citation>
    <scope>NUCLEOTIDE SEQUENCE [LARGE SCALE GENOMIC DNA]</scope>
    <source>
        <strain evidence="2 3">Odt1-22</strain>
    </source>
</reference>
<dbReference type="InterPro" id="IPR036237">
    <property type="entry name" value="Xyl_isomerase-like_sf"/>
</dbReference>
<dbReference type="EMBL" id="JASVWF010000008">
    <property type="protein sequence ID" value="MDL5159656.1"/>
    <property type="molecule type" value="Genomic_DNA"/>
</dbReference>
<dbReference type="GO" id="GO:0016853">
    <property type="term" value="F:isomerase activity"/>
    <property type="evidence" value="ECO:0007669"/>
    <property type="project" value="UniProtKB-KW"/>
</dbReference>
<name>A0ABT7MGU4_9PSEU</name>
<gene>
    <name evidence="2" type="ORF">QRT03_27070</name>
</gene>
<accession>A0ABT7MGU4</accession>
<keyword evidence="3" id="KW-1185">Reference proteome</keyword>
<protein>
    <submittedName>
        <fullName evidence="2">Sugar phosphate isomerase/epimerase</fullName>
    </submittedName>
</protein>
<dbReference type="RefSeq" id="WP_286056261.1">
    <property type="nucleotide sequence ID" value="NZ_JASVWF010000008.1"/>
</dbReference>
<dbReference type="InterPro" id="IPR013022">
    <property type="entry name" value="Xyl_isomerase-like_TIM-brl"/>
</dbReference>
<dbReference type="Pfam" id="PF01261">
    <property type="entry name" value="AP_endonuc_2"/>
    <property type="match status" value="1"/>
</dbReference>
<feature type="domain" description="Xylose isomerase-like TIM barrel" evidence="1">
    <location>
        <begin position="35"/>
        <end position="258"/>
    </location>
</feature>
<dbReference type="InterPro" id="IPR050312">
    <property type="entry name" value="IolE/XylAMocC-like"/>
</dbReference>
<evidence type="ECO:0000313" key="3">
    <source>
        <dbReference type="Proteomes" id="UP001231924"/>
    </source>
</evidence>
<dbReference type="SUPFAM" id="SSF51658">
    <property type="entry name" value="Xylose isomerase-like"/>
    <property type="match status" value="1"/>
</dbReference>
<dbReference type="PANTHER" id="PTHR12110:SF48">
    <property type="entry name" value="BLL3656 PROTEIN"/>
    <property type="match status" value="1"/>
</dbReference>